<keyword evidence="1" id="KW-0540">Nuclease</keyword>
<keyword evidence="2" id="KW-0378">Hydrolase</keyword>
<sequence>MTVSSEMPSAVTVPEGWSGNEEFLEPEKVSVSSIRACFVPISHGGRRMILFYEDVILQLCCHHLRVRFELSTKFVDNAGRPRLSFVVDASPSVCGVLEACDDIVRKLFVESGSNSDWRPVLNRKPGFFNYPTVRLHIPTSVNGDVAKYETEIYQKDPCGTTQKLMFSKFDAAELVAWFRPGTFLDAYISLHPYDFQQSAGIRLVAKKLVIHKE</sequence>
<comment type="caution">
    <text evidence="4">The sequence shown here is derived from an EMBL/GenBank/DDBJ whole genome shotgun (WGS) entry which is preliminary data.</text>
</comment>
<reference evidence="4 5" key="1">
    <citation type="journal article" date="2020" name="Mol. Plant">
        <title>The Chromosome-Based Rubber Tree Genome Provides New Insights into Spurge Genome Evolution and Rubber Biosynthesis.</title>
        <authorList>
            <person name="Liu J."/>
            <person name="Shi C."/>
            <person name="Shi C.C."/>
            <person name="Li W."/>
            <person name="Zhang Q.J."/>
            <person name="Zhang Y."/>
            <person name="Li K."/>
            <person name="Lu H.F."/>
            <person name="Shi C."/>
            <person name="Zhu S.T."/>
            <person name="Xiao Z.Y."/>
            <person name="Nan H."/>
            <person name="Yue Y."/>
            <person name="Zhu X.G."/>
            <person name="Wu Y."/>
            <person name="Hong X.N."/>
            <person name="Fan G.Y."/>
            <person name="Tong Y."/>
            <person name="Zhang D."/>
            <person name="Mao C.L."/>
            <person name="Liu Y.L."/>
            <person name="Hao S.J."/>
            <person name="Liu W.Q."/>
            <person name="Lv M.Q."/>
            <person name="Zhang H.B."/>
            <person name="Liu Y."/>
            <person name="Hu-Tang G.R."/>
            <person name="Wang J.P."/>
            <person name="Wang J.H."/>
            <person name="Sun Y.H."/>
            <person name="Ni S.B."/>
            <person name="Chen W.B."/>
            <person name="Zhang X.C."/>
            <person name="Jiao Y.N."/>
            <person name="Eichler E.E."/>
            <person name="Li G.H."/>
            <person name="Liu X."/>
            <person name="Gao L.Z."/>
        </authorList>
    </citation>
    <scope>NUCLEOTIDE SEQUENCE [LARGE SCALE GENOMIC DNA]</scope>
    <source>
        <strain evidence="5">cv. GT1</strain>
        <tissue evidence="4">Leaf</tissue>
    </source>
</reference>
<dbReference type="EMBL" id="JAAGAX010000005">
    <property type="protein sequence ID" value="KAF2316061.1"/>
    <property type="molecule type" value="Genomic_DNA"/>
</dbReference>
<organism evidence="4 5">
    <name type="scientific">Hevea brasiliensis</name>
    <name type="common">Para rubber tree</name>
    <name type="synonym">Siphonia brasiliensis</name>
    <dbReference type="NCBI Taxonomy" id="3981"/>
    <lineage>
        <taxon>Eukaryota</taxon>
        <taxon>Viridiplantae</taxon>
        <taxon>Streptophyta</taxon>
        <taxon>Embryophyta</taxon>
        <taxon>Tracheophyta</taxon>
        <taxon>Spermatophyta</taxon>
        <taxon>Magnoliopsida</taxon>
        <taxon>eudicotyledons</taxon>
        <taxon>Gunneridae</taxon>
        <taxon>Pentapetalae</taxon>
        <taxon>rosids</taxon>
        <taxon>fabids</taxon>
        <taxon>Malpighiales</taxon>
        <taxon>Euphorbiaceae</taxon>
        <taxon>Crotonoideae</taxon>
        <taxon>Micrandreae</taxon>
        <taxon>Hevea</taxon>
    </lineage>
</organism>
<name>A0A6A6MQK5_HEVBR</name>
<proteinExistence type="predicted"/>
<keyword evidence="3" id="KW-0269">Exonuclease</keyword>
<dbReference type="PANTHER" id="PTHR30231">
    <property type="entry name" value="DNA POLYMERASE III SUBUNIT EPSILON"/>
    <property type="match status" value="1"/>
</dbReference>
<evidence type="ECO:0000256" key="2">
    <source>
        <dbReference type="ARBA" id="ARBA00022801"/>
    </source>
</evidence>
<evidence type="ECO:0000256" key="3">
    <source>
        <dbReference type="ARBA" id="ARBA00022839"/>
    </source>
</evidence>
<keyword evidence="5" id="KW-1185">Reference proteome</keyword>
<gene>
    <name evidence="4" type="ORF">GH714_040856</name>
</gene>
<evidence type="ECO:0000313" key="4">
    <source>
        <dbReference type="EMBL" id="KAF2316061.1"/>
    </source>
</evidence>
<evidence type="ECO:0000256" key="1">
    <source>
        <dbReference type="ARBA" id="ARBA00022722"/>
    </source>
</evidence>
<dbReference type="GO" id="GO:0008408">
    <property type="term" value="F:3'-5' exonuclease activity"/>
    <property type="evidence" value="ECO:0007669"/>
    <property type="project" value="TreeGrafter"/>
</dbReference>
<accession>A0A6A6MQK5</accession>
<dbReference type="PANTHER" id="PTHR30231:SF4">
    <property type="entry name" value="PROTEIN NEN2"/>
    <property type="match status" value="1"/>
</dbReference>
<evidence type="ECO:0000313" key="5">
    <source>
        <dbReference type="Proteomes" id="UP000467840"/>
    </source>
</evidence>
<protein>
    <submittedName>
        <fullName evidence="4">Uncharacterized protein</fullName>
    </submittedName>
</protein>
<dbReference type="AlphaFoldDB" id="A0A6A6MQK5"/>
<dbReference type="Proteomes" id="UP000467840">
    <property type="component" value="Chromosome 15"/>
</dbReference>